<dbReference type="InterPro" id="IPR009072">
    <property type="entry name" value="Histone-fold"/>
</dbReference>
<feature type="region of interest" description="Disordered" evidence="8">
    <location>
        <begin position="1"/>
        <end position="46"/>
    </location>
</feature>
<evidence type="ECO:0000313" key="10">
    <source>
        <dbReference type="EMBL" id="EJW04087.1"/>
    </source>
</evidence>
<reference evidence="10 11" key="1">
    <citation type="submission" date="2011-08" db="EMBL/GenBank/DDBJ databases">
        <authorList>
            <person name="Liu Z.J."/>
            <person name="Shi F.L."/>
            <person name="Lu J.Q."/>
            <person name="Li M."/>
            <person name="Wang Z.L."/>
        </authorList>
    </citation>
    <scope>NUCLEOTIDE SEQUENCE [LARGE SCALE GENOMIC DNA]</scope>
    <source>
        <strain evidence="10 11">USNM 41457</strain>
    </source>
</reference>
<dbReference type="AlphaFoldDB" id="J9DS21"/>
<evidence type="ECO:0000256" key="4">
    <source>
        <dbReference type="ARBA" id="ARBA00022454"/>
    </source>
</evidence>
<comment type="caution">
    <text evidence="10">The sequence shown here is derived from an EMBL/GenBank/DDBJ whole genome shotgun (WGS) entry which is preliminary data.</text>
</comment>
<dbReference type="InterPro" id="IPR007125">
    <property type="entry name" value="H2A/H2B/H3"/>
</dbReference>
<dbReference type="GO" id="GO:0005634">
    <property type="term" value="C:nucleus"/>
    <property type="evidence" value="ECO:0007669"/>
    <property type="project" value="UniProtKB-SubCell"/>
</dbReference>
<name>J9DS21_EDHAE</name>
<evidence type="ECO:0000256" key="3">
    <source>
        <dbReference type="ARBA" id="ARBA00010343"/>
    </source>
</evidence>
<evidence type="ECO:0000256" key="2">
    <source>
        <dbReference type="ARBA" id="ARBA00004286"/>
    </source>
</evidence>
<comment type="subcellular location">
    <subcellularLocation>
        <location evidence="2">Chromosome</location>
    </subcellularLocation>
    <subcellularLocation>
        <location evidence="1">Nucleus</location>
    </subcellularLocation>
</comment>
<evidence type="ECO:0000256" key="7">
    <source>
        <dbReference type="ARBA" id="ARBA00023269"/>
    </source>
</evidence>
<evidence type="ECO:0000256" key="5">
    <source>
        <dbReference type="ARBA" id="ARBA00023125"/>
    </source>
</evidence>
<evidence type="ECO:0000256" key="8">
    <source>
        <dbReference type="SAM" id="MobiDB-lite"/>
    </source>
</evidence>
<dbReference type="CDD" id="cd22911">
    <property type="entry name" value="HFD_H3"/>
    <property type="match status" value="1"/>
</dbReference>
<feature type="domain" description="Core Histone H2A/H2B/H3" evidence="9">
    <location>
        <begin position="47"/>
        <end position="133"/>
    </location>
</feature>
<dbReference type="Gene3D" id="1.10.20.10">
    <property type="entry name" value="Histone, subunit A"/>
    <property type="match status" value="1"/>
</dbReference>
<dbReference type="GO" id="GO:0030527">
    <property type="term" value="F:structural constituent of chromatin"/>
    <property type="evidence" value="ECO:0007669"/>
    <property type="project" value="InterPro"/>
</dbReference>
<evidence type="ECO:0000259" key="9">
    <source>
        <dbReference type="Pfam" id="PF00125"/>
    </source>
</evidence>
<evidence type="ECO:0000256" key="6">
    <source>
        <dbReference type="ARBA" id="ARBA00023242"/>
    </source>
</evidence>
<dbReference type="PRINTS" id="PR00622">
    <property type="entry name" value="HISTONEH3"/>
</dbReference>
<accession>J9DS21</accession>
<evidence type="ECO:0000313" key="11">
    <source>
        <dbReference type="Proteomes" id="UP000003163"/>
    </source>
</evidence>
<organism evidence="10 11">
    <name type="scientific">Edhazardia aedis (strain USNM 41457)</name>
    <name type="common">Microsporidian parasite</name>
    <dbReference type="NCBI Taxonomy" id="1003232"/>
    <lineage>
        <taxon>Eukaryota</taxon>
        <taxon>Fungi</taxon>
        <taxon>Fungi incertae sedis</taxon>
        <taxon>Microsporidia</taxon>
        <taxon>Edhazardia</taxon>
    </lineage>
</organism>
<dbReference type="Proteomes" id="UP000003163">
    <property type="component" value="Unassembled WGS sequence"/>
</dbReference>
<proteinExistence type="inferred from homology"/>
<dbReference type="STRING" id="1003232.J9DS21"/>
<keyword evidence="4" id="KW-0158">Chromosome</keyword>
<comment type="similarity">
    <text evidence="3">Belongs to the histone H3 family.</text>
</comment>
<dbReference type="OMA" id="ASEAYLX"/>
<dbReference type="FunFam" id="1.10.20.10:FF:000085">
    <property type="entry name" value="Histone H3.2"/>
    <property type="match status" value="1"/>
</dbReference>
<evidence type="ECO:0000256" key="1">
    <source>
        <dbReference type="ARBA" id="ARBA00004123"/>
    </source>
</evidence>
<dbReference type="HOGENOM" id="CLU_078295_4_0_1"/>
<dbReference type="PROSITE" id="PS00322">
    <property type="entry name" value="HISTONE_H3_1"/>
    <property type="match status" value="1"/>
</dbReference>
<dbReference type="GO" id="GO:0000786">
    <property type="term" value="C:nucleosome"/>
    <property type="evidence" value="ECO:0007669"/>
    <property type="project" value="UniProtKB-KW"/>
</dbReference>
<dbReference type="SUPFAM" id="SSF47113">
    <property type="entry name" value="Histone-fold"/>
    <property type="match status" value="1"/>
</dbReference>
<protein>
    <recommendedName>
        <fullName evidence="9">Core Histone H2A/H2B/H3 domain-containing protein</fullName>
    </recommendedName>
</protein>
<keyword evidence="6" id="KW-0539">Nucleus</keyword>
<keyword evidence="11" id="KW-1185">Reference proteome</keyword>
<reference evidence="11" key="2">
    <citation type="submission" date="2015-07" db="EMBL/GenBank/DDBJ databases">
        <title>Contrasting host-pathogen interactions and genome evolution in two generalist and specialist microsporidian pathogens of mosquitoes.</title>
        <authorList>
            <consortium name="The Broad Institute Genomics Platform"/>
            <consortium name="The Broad Institute Genome Sequencing Center for Infectious Disease"/>
            <person name="Cuomo C.A."/>
            <person name="Sanscrainte N.D."/>
            <person name="Goldberg J.M."/>
            <person name="Heiman D."/>
            <person name="Young S."/>
            <person name="Zeng Q."/>
            <person name="Becnel J.J."/>
            <person name="Birren B.W."/>
        </authorList>
    </citation>
    <scope>NUCLEOTIDE SEQUENCE [LARGE SCALE GENOMIC DNA]</scope>
    <source>
        <strain evidence="11">USNM 41457</strain>
    </source>
</reference>
<dbReference type="InParanoid" id="J9DS21"/>
<keyword evidence="5" id="KW-0238">DNA-binding</keyword>
<dbReference type="EMBL" id="AFBI03000024">
    <property type="protein sequence ID" value="EJW04087.1"/>
    <property type="molecule type" value="Genomic_DNA"/>
</dbReference>
<dbReference type="SMART" id="SM00428">
    <property type="entry name" value="H3"/>
    <property type="match status" value="1"/>
</dbReference>
<dbReference type="PANTHER" id="PTHR11426">
    <property type="entry name" value="HISTONE H3"/>
    <property type="match status" value="1"/>
</dbReference>
<dbReference type="OrthoDB" id="842664at2759"/>
<keyword evidence="7" id="KW-0544">Nucleosome core</keyword>
<dbReference type="GO" id="GO:0003677">
    <property type="term" value="F:DNA binding"/>
    <property type="evidence" value="ECO:0007669"/>
    <property type="project" value="UniProtKB-KW"/>
</dbReference>
<sequence>MARTKQTARKSTGGKAPRKQLTSKAARKSSHIPSVQTPVKKPRYKTGTVAAREVRRYQKSSELLISKKPLQRLVKNITHQIRPDFRFKGSAIGAVHEALETHLVNIFEDALACAAHCGRVTVMPKDINLVCRLKQIGEFATCNK</sequence>
<dbReference type="Pfam" id="PF00125">
    <property type="entry name" value="Histone"/>
    <property type="match status" value="1"/>
</dbReference>
<dbReference type="GO" id="GO:0046982">
    <property type="term" value="F:protein heterodimerization activity"/>
    <property type="evidence" value="ECO:0007669"/>
    <property type="project" value="InterPro"/>
</dbReference>
<dbReference type="VEuPathDB" id="MicrosporidiaDB:EDEG_01609"/>
<dbReference type="InterPro" id="IPR000164">
    <property type="entry name" value="Histone_H3/CENP-A"/>
</dbReference>
<gene>
    <name evidence="10" type="ORF">EDEG_01609</name>
</gene>